<accession>A0A7M7IRD0</accession>
<organism evidence="1 2">
    <name type="scientific">Nasonia vitripennis</name>
    <name type="common">Parasitic wasp</name>
    <dbReference type="NCBI Taxonomy" id="7425"/>
    <lineage>
        <taxon>Eukaryota</taxon>
        <taxon>Metazoa</taxon>
        <taxon>Ecdysozoa</taxon>
        <taxon>Arthropoda</taxon>
        <taxon>Hexapoda</taxon>
        <taxon>Insecta</taxon>
        <taxon>Pterygota</taxon>
        <taxon>Neoptera</taxon>
        <taxon>Endopterygota</taxon>
        <taxon>Hymenoptera</taxon>
        <taxon>Apocrita</taxon>
        <taxon>Proctotrupomorpha</taxon>
        <taxon>Chalcidoidea</taxon>
        <taxon>Pteromalidae</taxon>
        <taxon>Pteromalinae</taxon>
        <taxon>Nasonia</taxon>
    </lineage>
</organism>
<proteinExistence type="predicted"/>
<dbReference type="GeneID" id="100120572"/>
<sequence>MDEEYVFLSELELLNIASAIIEWLKESNCDHDLMNDHFTEANTRNSEYCTSASDSLIVQNESCDKNTLDGEENAVNLNETLDSQSDECFGYGENQVNNDANIADPNHALTSSPKDDLMISNNNNFTDQYDSDEFDSNKENYYNDSQVQSKAGERFAKRQPWNRFRPWSQDKIPNKNIEAKAIDQKDINKLITISYANRCTRSP</sequence>
<reference evidence="1" key="1">
    <citation type="submission" date="2021-01" db="UniProtKB">
        <authorList>
            <consortium name="EnsemblMetazoa"/>
        </authorList>
    </citation>
    <scope>IDENTIFICATION</scope>
</reference>
<dbReference type="AlphaFoldDB" id="A0A7M7IRD0"/>
<evidence type="ECO:0000313" key="1">
    <source>
        <dbReference type="EnsemblMetazoa" id="XP_016840826"/>
    </source>
</evidence>
<evidence type="ECO:0000313" key="2">
    <source>
        <dbReference type="Proteomes" id="UP000002358"/>
    </source>
</evidence>
<dbReference type="RefSeq" id="XP_016840826.1">
    <property type="nucleotide sequence ID" value="XM_016985337.3"/>
</dbReference>
<protein>
    <submittedName>
        <fullName evidence="1">Uncharacterized protein</fullName>
    </submittedName>
</protein>
<keyword evidence="2" id="KW-1185">Reference proteome</keyword>
<dbReference type="KEGG" id="nvi:100120572"/>
<name>A0A7M7IRD0_NASVI</name>
<dbReference type="Proteomes" id="UP000002358">
    <property type="component" value="Chromosome 4"/>
</dbReference>
<dbReference type="EnsemblMetazoa" id="XM_016985337">
    <property type="protein sequence ID" value="XP_016840826"/>
    <property type="gene ID" value="LOC100120572"/>
</dbReference>